<reference evidence="1" key="1">
    <citation type="submission" date="2022-09" db="EMBL/GenBank/DDBJ databases">
        <authorList>
            <person name="Yuan C."/>
            <person name="Ke Z."/>
        </authorList>
    </citation>
    <scope>NUCLEOTIDE SEQUENCE</scope>
    <source>
        <strain evidence="1">LB-8</strain>
    </source>
</reference>
<dbReference type="RefSeq" id="WP_279296761.1">
    <property type="nucleotide sequence ID" value="NZ_JAOTIF010000005.1"/>
</dbReference>
<proteinExistence type="predicted"/>
<evidence type="ECO:0000313" key="2">
    <source>
        <dbReference type="Proteomes" id="UP001155483"/>
    </source>
</evidence>
<keyword evidence="2" id="KW-1185">Reference proteome</keyword>
<organism evidence="1 2">
    <name type="scientific">Paraflavisolibacter caeni</name>
    <dbReference type="NCBI Taxonomy" id="2982496"/>
    <lineage>
        <taxon>Bacteria</taxon>
        <taxon>Pseudomonadati</taxon>
        <taxon>Bacteroidota</taxon>
        <taxon>Chitinophagia</taxon>
        <taxon>Chitinophagales</taxon>
        <taxon>Chitinophagaceae</taxon>
        <taxon>Paraflavisolibacter</taxon>
    </lineage>
</organism>
<accession>A0A9X3B7J5</accession>
<name>A0A9X3B7J5_9BACT</name>
<comment type="caution">
    <text evidence="1">The sequence shown here is derived from an EMBL/GenBank/DDBJ whole genome shotgun (WGS) entry which is preliminary data.</text>
</comment>
<protein>
    <submittedName>
        <fullName evidence="1">Uncharacterized protein</fullName>
    </submittedName>
</protein>
<reference evidence="1" key="2">
    <citation type="submission" date="2023-04" db="EMBL/GenBank/DDBJ databases">
        <title>Paracnuella aquatica gen. nov., sp. nov., a member of the family Chitinophagaceae isolated from a hot spring.</title>
        <authorList>
            <person name="Wang C."/>
        </authorList>
    </citation>
    <scope>NUCLEOTIDE SEQUENCE</scope>
    <source>
        <strain evidence="1">LB-8</strain>
    </source>
</reference>
<evidence type="ECO:0000313" key="1">
    <source>
        <dbReference type="EMBL" id="MCU7549320.1"/>
    </source>
</evidence>
<sequence length="93" mass="10973">MVYPTLNGEPIYPNGFPMHTRRFFIKGESIESIFLRNCKNETTAEEIQWLKDYVIYYIHSPCFQLEELKAKDLKSMSLDDLIWECIGFGVDPF</sequence>
<dbReference type="Proteomes" id="UP001155483">
    <property type="component" value="Unassembled WGS sequence"/>
</dbReference>
<dbReference type="AlphaFoldDB" id="A0A9X3B7J5"/>
<gene>
    <name evidence="1" type="ORF">OCK74_09350</name>
</gene>
<dbReference type="EMBL" id="JAOTIF010000005">
    <property type="protein sequence ID" value="MCU7549320.1"/>
    <property type="molecule type" value="Genomic_DNA"/>
</dbReference>